<dbReference type="PROSITE" id="PS50878">
    <property type="entry name" value="RT_POL"/>
    <property type="match status" value="1"/>
</dbReference>
<keyword evidence="2" id="KW-0808">Transferase</keyword>
<dbReference type="OrthoDB" id="6077919at2759"/>
<dbReference type="InterPro" id="IPR000477">
    <property type="entry name" value="RT_dom"/>
</dbReference>
<dbReference type="PANTHER" id="PTHR37557">
    <property type="entry name" value="115 KDA PROTEIN IN TYPE-1 RETROTRANSPOSABLE ELEMENT R1DM-LIKE PROTEIN-RELATED-RELATED"/>
    <property type="match status" value="1"/>
</dbReference>
<feature type="non-terminal residue" evidence="2">
    <location>
        <position position="1"/>
    </location>
</feature>
<feature type="domain" description="Reverse transcriptase" evidence="1">
    <location>
        <begin position="1"/>
        <end position="86"/>
    </location>
</feature>
<evidence type="ECO:0000259" key="1">
    <source>
        <dbReference type="PROSITE" id="PS50878"/>
    </source>
</evidence>
<reference evidence="2" key="1">
    <citation type="journal article" date="2005" name="Mol. Biol. Evol.">
        <title>Long-term inheritance of the 28S rDNA-specific retrotransposon R2.</title>
        <authorList>
            <person name="Kojima K.K."/>
            <person name="Fujiwara H."/>
        </authorList>
    </citation>
    <scope>NUCLEOTIDE SEQUENCE</scope>
</reference>
<proteinExistence type="predicted"/>
<dbReference type="GO" id="GO:0003964">
    <property type="term" value="F:RNA-directed DNA polymerase activity"/>
    <property type="evidence" value="ECO:0007669"/>
    <property type="project" value="UniProtKB-KW"/>
</dbReference>
<dbReference type="PANTHER" id="PTHR37557:SF4">
    <property type="entry name" value="CCHC-TYPE DOMAIN-CONTAINING PROTEIN"/>
    <property type="match status" value="1"/>
</dbReference>
<organism evidence="2">
    <name type="scientific">Procambarus clarkii</name>
    <name type="common">Red swamp crayfish</name>
    <dbReference type="NCBI Taxonomy" id="6728"/>
    <lineage>
        <taxon>Eukaryota</taxon>
        <taxon>Metazoa</taxon>
        <taxon>Ecdysozoa</taxon>
        <taxon>Arthropoda</taxon>
        <taxon>Crustacea</taxon>
        <taxon>Multicrustacea</taxon>
        <taxon>Malacostraca</taxon>
        <taxon>Eumalacostraca</taxon>
        <taxon>Eucarida</taxon>
        <taxon>Decapoda</taxon>
        <taxon>Pleocyemata</taxon>
        <taxon>Astacidea</taxon>
        <taxon>Astacoidea</taxon>
        <taxon>Cambaridae</taxon>
        <taxon>Procambarus</taxon>
    </lineage>
</organism>
<dbReference type="AlphaFoldDB" id="Q3C2G5"/>
<name>Q3C2G5_PROCL</name>
<gene>
    <name evidence="2" type="primary">rt</name>
</gene>
<evidence type="ECO:0000313" key="2">
    <source>
        <dbReference type="EMBL" id="BAE46611.1"/>
    </source>
</evidence>
<dbReference type="InterPro" id="IPR043502">
    <property type="entry name" value="DNA/RNA_pol_sf"/>
</dbReference>
<accession>Q3C2G5</accession>
<protein>
    <submittedName>
        <fullName evidence="2">Reverse transcriptase</fullName>
    </submittedName>
</protein>
<dbReference type="EMBL" id="AB201416">
    <property type="protein sequence ID" value="BAE46611.1"/>
    <property type="molecule type" value="Genomic_DNA"/>
</dbReference>
<keyword evidence="2" id="KW-0695">RNA-directed DNA polymerase</keyword>
<sequence length="480" mass="52400">ALAFADDLVVAAETAAGLQTLITSICRTLRGSGLKVNAAKCRTLSIAIDAHRKTWHVPTRKAYYVGDDAIGTMSVADEYKYLGILIGAGGRRLSYGSLFEDGLTNITKAPLKPQQRLYLLKHHLIPKMNHRLVLGHVAKTELARLDRRLRHATRGWLRLPHDTPNAFIHADVKDGGLGIPDFATSIRLQKNKRLGALTGSADPVVVAAALLPAFQARMRRWVDPATAAGTPSSRTTECARRWRAKLYSMVDGAGLASSCEVPSCHKWVASGTRLLSGGDFAHAVQIRANAVATPSRAARGRPEASGLCDACRKPGTLGHISQACHKTHGARVKRHDDITRFAAGRLRQRGFEVEREVRIPDGGTFCKPDIIACKGDEAFILDTQVSADNFPLSRPHQSKCDKYGTPEILQKVREYTGKPTVSASSITLNWRGGWCKESARGLQGMGLTKSDLEICSVKALTWTYSIYRIWSKATSRGRPP</sequence>
<dbReference type="SUPFAM" id="SSF56672">
    <property type="entry name" value="DNA/RNA polymerases"/>
    <property type="match status" value="1"/>
</dbReference>
<keyword evidence="2" id="KW-0548">Nucleotidyltransferase</keyword>